<feature type="non-terminal residue" evidence="3">
    <location>
        <position position="709"/>
    </location>
</feature>
<protein>
    <recommendedName>
        <fullName evidence="2">Neurochondrin</fullName>
    </recommendedName>
</protein>
<comment type="caution">
    <text evidence="3">The sequence shown here is derived from an EMBL/GenBank/DDBJ whole genome shotgun (WGS) entry which is preliminary data.</text>
</comment>
<dbReference type="GO" id="GO:0031175">
    <property type="term" value="P:neuron projection development"/>
    <property type="evidence" value="ECO:0007669"/>
    <property type="project" value="TreeGrafter"/>
</dbReference>
<dbReference type="GO" id="GO:0048168">
    <property type="term" value="P:regulation of neuronal synaptic plasticity"/>
    <property type="evidence" value="ECO:0007669"/>
    <property type="project" value="TreeGrafter"/>
</dbReference>
<dbReference type="PANTHER" id="PTHR13109:SF7">
    <property type="entry name" value="NEUROCHONDRIN"/>
    <property type="match status" value="1"/>
</dbReference>
<dbReference type="Pfam" id="PF05536">
    <property type="entry name" value="Neurochondrin"/>
    <property type="match status" value="1"/>
</dbReference>
<feature type="non-terminal residue" evidence="3">
    <location>
        <position position="1"/>
    </location>
</feature>
<evidence type="ECO:0000313" key="3">
    <source>
        <dbReference type="EMBL" id="NXK35927.1"/>
    </source>
</evidence>
<gene>
    <name evidence="3" type="primary">Ncdn</name>
    <name evidence="3" type="ORF">PIPCHL_R06266</name>
</gene>
<dbReference type="AlphaFoldDB" id="A0A7L0IVV2"/>
<dbReference type="PANTHER" id="PTHR13109">
    <property type="entry name" value="NEUROCHONDRIN"/>
    <property type="match status" value="1"/>
</dbReference>
<accession>A0A7L0IVV2</accession>
<reference evidence="3 4" key="1">
    <citation type="submission" date="2019-09" db="EMBL/GenBank/DDBJ databases">
        <title>Bird 10,000 Genomes (B10K) Project - Family phase.</title>
        <authorList>
            <person name="Zhang G."/>
        </authorList>
    </citation>
    <scope>NUCLEOTIDE SEQUENCE [LARGE SCALE GENOMIC DNA]</scope>
    <source>
        <strain evidence="3">B10K-DU-007-02</strain>
        <tissue evidence="3">Mixed tissue sample</tissue>
    </source>
</reference>
<evidence type="ECO:0000256" key="2">
    <source>
        <dbReference type="ARBA" id="ARBA00018324"/>
    </source>
</evidence>
<dbReference type="EMBL" id="VXAH01000145">
    <property type="protein sequence ID" value="NXK35927.1"/>
    <property type="molecule type" value="Genomic_DNA"/>
</dbReference>
<dbReference type="InterPro" id="IPR008709">
    <property type="entry name" value="Neurochondrin"/>
</dbReference>
<name>A0A7L0IVV2_PIPCL</name>
<evidence type="ECO:0000313" key="4">
    <source>
        <dbReference type="Proteomes" id="UP000520962"/>
    </source>
</evidence>
<sequence>FPAMASDSGDGHATLKRCLGVLRDARNDSEQFAALLLVTKAVRAGEVDAKTRRQIFDAIGFTFPTRLLISGQPPPGCPPHTFRALGLTLLACFCTDPELAGHSQVLNKIPTFNEVLLSPCAPDSTSMVDDVYQCLSAVLATARGPRELVAKGTVSALCQAYLSGGHGSDRALTLLLGLLAVAEARCWQRDTPQLLAVLSKLSGDFLKAEDMTKFELCEVLPHFIPLSAPLTRDPQGSECLRRLYRGLADILGSKLSQAQRDPALKLAAGLVQACGAEWIPAGRAGSKFLALLVNLACVEVRLTLEEPDPMELEGKKEVVTACYVLMEMGIQECLREENPLLDEVQKMQLMRIMEEAFGAVIFYLRQVKQEDLQDPFIFASVRVLGAWLAEETSSLKQEICELLPFLVHYARKLFKEGSPAVSLSQAELGSTEGPALPRDALRFLLPGFCHLTAEDRPRAILVSQGAPALLCEYFLHQWEVLNSEPTAPAPLTSTEMSLQTLCGIFLNLVVTAPDLVRQDKTFSSLMDVLLKSLPHLLPQEHHLVLAANIATLGLMLARILAGSAALQGTQSAKEFFGATLQFLSQAHTAQVDAGSDSLAVSVSPAYRSAWDDIRELWFLGMQALAGCVPLLPWLPPAVLQARWLEELSELLSRVSPASLDFELIAAFQGVLVALARASEPCRDVILAHHGTEWANLYGMAALEQCLAEQ</sequence>
<dbReference type="Proteomes" id="UP000520962">
    <property type="component" value="Unassembled WGS sequence"/>
</dbReference>
<evidence type="ECO:0000256" key="1">
    <source>
        <dbReference type="ARBA" id="ARBA00006927"/>
    </source>
</evidence>
<comment type="similarity">
    <text evidence="1">Belongs to the neurochondrin family.</text>
</comment>
<dbReference type="GO" id="GO:0030425">
    <property type="term" value="C:dendrite"/>
    <property type="evidence" value="ECO:0007669"/>
    <property type="project" value="TreeGrafter"/>
</dbReference>
<keyword evidence="4" id="KW-1185">Reference proteome</keyword>
<proteinExistence type="inferred from homology"/>
<organism evidence="3 4">
    <name type="scientific">Piprites chloris</name>
    <name type="common">Wing-barred manakin</name>
    <dbReference type="NCBI Taxonomy" id="114369"/>
    <lineage>
        <taxon>Eukaryota</taxon>
        <taxon>Metazoa</taxon>
        <taxon>Chordata</taxon>
        <taxon>Craniata</taxon>
        <taxon>Vertebrata</taxon>
        <taxon>Euteleostomi</taxon>
        <taxon>Archelosauria</taxon>
        <taxon>Archosauria</taxon>
        <taxon>Dinosauria</taxon>
        <taxon>Saurischia</taxon>
        <taxon>Theropoda</taxon>
        <taxon>Coelurosauria</taxon>
        <taxon>Aves</taxon>
        <taxon>Neognathae</taxon>
        <taxon>Neoaves</taxon>
        <taxon>Telluraves</taxon>
        <taxon>Australaves</taxon>
        <taxon>Passeriformes</taxon>
        <taxon>Pipridae</taxon>
        <taxon>Piprites</taxon>
    </lineage>
</organism>